<dbReference type="Gene3D" id="1.10.730.10">
    <property type="entry name" value="Isoleucyl-tRNA Synthetase, Domain 1"/>
    <property type="match status" value="1"/>
</dbReference>
<dbReference type="EC" id="6.1.1.10" evidence="2"/>
<feature type="domain" description="Methionyl/Leucyl tRNA synthetase" evidence="12">
    <location>
        <begin position="6"/>
        <end position="146"/>
    </location>
</feature>
<evidence type="ECO:0000259" key="12">
    <source>
        <dbReference type="Pfam" id="PF09334"/>
    </source>
</evidence>
<dbReference type="GO" id="GO:0006431">
    <property type="term" value="P:methionyl-tRNA aminoacylation"/>
    <property type="evidence" value="ECO:0007669"/>
    <property type="project" value="InterPro"/>
</dbReference>
<keyword evidence="6 11" id="KW-0067">ATP-binding</keyword>
<dbReference type="InterPro" id="IPR015413">
    <property type="entry name" value="Methionyl/Leucyl_tRNA_Synth"/>
</dbReference>
<gene>
    <name evidence="13" type="ORF">UT23_C0014G0016</name>
</gene>
<dbReference type="Pfam" id="PF09334">
    <property type="entry name" value="tRNA-synt_1g"/>
    <property type="match status" value="2"/>
</dbReference>
<evidence type="ECO:0000256" key="8">
    <source>
        <dbReference type="ARBA" id="ARBA00023146"/>
    </source>
</evidence>
<keyword evidence="4 11" id="KW-0436">Ligase</keyword>
<comment type="caution">
    <text evidence="13">The sequence shown here is derived from an EMBL/GenBank/DDBJ whole genome shotgun (WGS) entry which is preliminary data.</text>
</comment>
<dbReference type="NCBIfam" id="TIGR00398">
    <property type="entry name" value="metG"/>
    <property type="match status" value="1"/>
</dbReference>
<dbReference type="GO" id="GO:0004825">
    <property type="term" value="F:methionine-tRNA ligase activity"/>
    <property type="evidence" value="ECO:0007669"/>
    <property type="project" value="UniProtKB-EC"/>
</dbReference>
<dbReference type="AlphaFoldDB" id="A0A0G0MAB3"/>
<dbReference type="InterPro" id="IPR023457">
    <property type="entry name" value="Met-tRNA_synth_2"/>
</dbReference>
<comment type="function">
    <text evidence="1">Is required not only for elongation of protein synthesis but also for the initiation of all mRNA translation through initiator tRNA(fMet) aminoacylation.</text>
</comment>
<keyword evidence="8 11" id="KW-0030">Aminoacyl-tRNA synthetase</keyword>
<dbReference type="InterPro" id="IPR014729">
    <property type="entry name" value="Rossmann-like_a/b/a_fold"/>
</dbReference>
<dbReference type="PANTHER" id="PTHR43326:SF1">
    <property type="entry name" value="METHIONINE--TRNA LIGASE, MITOCHONDRIAL"/>
    <property type="match status" value="1"/>
</dbReference>
<evidence type="ECO:0000256" key="3">
    <source>
        <dbReference type="ARBA" id="ARBA00018753"/>
    </source>
</evidence>
<organism evidence="13 14">
    <name type="scientific">Candidatus Woesebacteria bacterium GW2011_GWA1_39_12</name>
    <dbReference type="NCBI Taxonomy" id="1618549"/>
    <lineage>
        <taxon>Bacteria</taxon>
        <taxon>Candidatus Woeseibacteriota</taxon>
    </lineage>
</organism>
<dbReference type="Proteomes" id="UP000034325">
    <property type="component" value="Unassembled WGS sequence"/>
</dbReference>
<evidence type="ECO:0000256" key="5">
    <source>
        <dbReference type="ARBA" id="ARBA00022741"/>
    </source>
</evidence>
<comment type="catalytic activity">
    <reaction evidence="10">
        <text>tRNA(Met) + L-methionine + ATP = L-methionyl-tRNA(Met) + AMP + diphosphate</text>
        <dbReference type="Rhea" id="RHEA:13481"/>
        <dbReference type="Rhea" id="RHEA-COMP:9667"/>
        <dbReference type="Rhea" id="RHEA-COMP:9698"/>
        <dbReference type="ChEBI" id="CHEBI:30616"/>
        <dbReference type="ChEBI" id="CHEBI:33019"/>
        <dbReference type="ChEBI" id="CHEBI:57844"/>
        <dbReference type="ChEBI" id="CHEBI:78442"/>
        <dbReference type="ChEBI" id="CHEBI:78530"/>
        <dbReference type="ChEBI" id="CHEBI:456215"/>
        <dbReference type="EC" id="6.1.1.10"/>
    </reaction>
</comment>
<evidence type="ECO:0000313" key="13">
    <source>
        <dbReference type="EMBL" id="KKQ97280.1"/>
    </source>
</evidence>
<evidence type="ECO:0000256" key="10">
    <source>
        <dbReference type="ARBA" id="ARBA00047364"/>
    </source>
</evidence>
<dbReference type="SUPFAM" id="SSF52374">
    <property type="entry name" value="Nucleotidylyl transferase"/>
    <property type="match status" value="1"/>
</dbReference>
<dbReference type="InterPro" id="IPR033911">
    <property type="entry name" value="MetRS_core"/>
</dbReference>
<dbReference type="EMBL" id="LBWA01000014">
    <property type="protein sequence ID" value="KKQ97280.1"/>
    <property type="molecule type" value="Genomic_DNA"/>
</dbReference>
<dbReference type="PRINTS" id="PR01041">
    <property type="entry name" value="TRNASYNTHMET"/>
</dbReference>
<protein>
    <recommendedName>
        <fullName evidence="3">Methionine--tRNA ligase</fullName>
        <ecNumber evidence="2">6.1.1.10</ecNumber>
    </recommendedName>
    <alternativeName>
        <fullName evidence="9">Methionyl-tRNA synthetase</fullName>
    </alternativeName>
</protein>
<name>A0A0G0MAB3_9BACT</name>
<dbReference type="Gene3D" id="2.170.220.10">
    <property type="match status" value="1"/>
</dbReference>
<comment type="similarity">
    <text evidence="11">Belongs to the class-I aminoacyl-tRNA synthetase family.</text>
</comment>
<dbReference type="PANTHER" id="PTHR43326">
    <property type="entry name" value="METHIONYL-TRNA SYNTHETASE"/>
    <property type="match status" value="1"/>
</dbReference>
<dbReference type="PATRIC" id="fig|1618549.4.peg.1147"/>
<evidence type="ECO:0000256" key="4">
    <source>
        <dbReference type="ARBA" id="ARBA00022598"/>
    </source>
</evidence>
<reference evidence="13 14" key="1">
    <citation type="journal article" date="2015" name="Nature">
        <title>rRNA introns, odd ribosomes, and small enigmatic genomes across a large radiation of phyla.</title>
        <authorList>
            <person name="Brown C.T."/>
            <person name="Hug L.A."/>
            <person name="Thomas B.C."/>
            <person name="Sharon I."/>
            <person name="Castelle C.J."/>
            <person name="Singh A."/>
            <person name="Wilkins M.J."/>
            <person name="Williams K.H."/>
            <person name="Banfield J.F."/>
        </authorList>
    </citation>
    <scope>NUCLEOTIDE SEQUENCE [LARGE SCALE GENOMIC DNA]</scope>
</reference>
<dbReference type="FunFam" id="2.170.220.10:FF:000001">
    <property type="entry name" value="methionine--tRNA ligase, mitochondrial"/>
    <property type="match status" value="1"/>
</dbReference>
<proteinExistence type="inferred from homology"/>
<evidence type="ECO:0000256" key="9">
    <source>
        <dbReference type="ARBA" id="ARBA00030904"/>
    </source>
</evidence>
<dbReference type="InterPro" id="IPR014758">
    <property type="entry name" value="Met-tRNA_synth"/>
</dbReference>
<evidence type="ECO:0000256" key="2">
    <source>
        <dbReference type="ARBA" id="ARBA00012838"/>
    </source>
</evidence>
<evidence type="ECO:0000256" key="7">
    <source>
        <dbReference type="ARBA" id="ARBA00022917"/>
    </source>
</evidence>
<keyword evidence="7 11" id="KW-0648">Protein biosynthesis</keyword>
<dbReference type="GO" id="GO:0005524">
    <property type="term" value="F:ATP binding"/>
    <property type="evidence" value="ECO:0007669"/>
    <property type="project" value="UniProtKB-KW"/>
</dbReference>
<evidence type="ECO:0000256" key="6">
    <source>
        <dbReference type="ARBA" id="ARBA00022840"/>
    </source>
</evidence>
<sequence>MNKKFFITTAIDYTNDAVHIGHSYQKILADAIARYHRLLGEETYFLTGTDEHGQKVEKSAIEKGVEPKKFVDEIAAEDKAEWDALNISYDRFIRTTDPDHIKFAQEFYLKAKTSGDIYLGKYEGLYCEGCEAYYEESELVDGKCPFHPNRELIKISEENYFFRLSKYQNFLQKYIEGHPEFVIPETKRREILSFIKNGLRDFSVSRQSVSWGIPVPDDPKHTIYVWFDALINYLTYGVEKKSWPADLHVLGKDNQRFHAIYWPAMLKSAGYELPKTILVHDFISLNGQKISKSLGNVIKPSELTKDFGVDGVRYYFLRFGPSTNDVDISLEKLKTIFNSDLANGLGNLVARVAGLSERSEFTTSKPKKLSFSKEVVKAIEKYEVDKALELIWGEIKKADVFINERGVWNLKGKQKEAALTYLINRIRQVASDLKPFLPETAEKIEKQFKGPKIKSEKPLFPRLD</sequence>
<dbReference type="CDD" id="cd00814">
    <property type="entry name" value="MetRS_core"/>
    <property type="match status" value="1"/>
</dbReference>
<feature type="domain" description="Methionyl/Leucyl tRNA synthetase" evidence="12">
    <location>
        <begin position="156"/>
        <end position="352"/>
    </location>
</feature>
<keyword evidence="5 11" id="KW-0547">Nucleotide-binding</keyword>
<dbReference type="Gene3D" id="3.40.50.620">
    <property type="entry name" value="HUPs"/>
    <property type="match status" value="1"/>
</dbReference>
<evidence type="ECO:0000256" key="11">
    <source>
        <dbReference type="RuleBase" id="RU363039"/>
    </source>
</evidence>
<dbReference type="SUPFAM" id="SSF47323">
    <property type="entry name" value="Anticodon-binding domain of a subclass of class I aminoacyl-tRNA synthetases"/>
    <property type="match status" value="1"/>
</dbReference>
<evidence type="ECO:0000256" key="1">
    <source>
        <dbReference type="ARBA" id="ARBA00003314"/>
    </source>
</evidence>
<accession>A0A0G0MAB3</accession>
<evidence type="ECO:0000313" key="14">
    <source>
        <dbReference type="Proteomes" id="UP000034325"/>
    </source>
</evidence>
<dbReference type="InterPro" id="IPR009080">
    <property type="entry name" value="tRNAsynth_Ia_anticodon-bd"/>
</dbReference>